<sequence length="97" mass="11314">MTHFQVNASSLENGEQEIEKTNKKKKKEPTAFSFSRLLTCHFHPFLSTRNQQLHEFFHSISQNPETKNRNKKRFVGERYCNAKDTDAVPASMDGIRK</sequence>
<dbReference type="Gramene" id="KCW79228">
    <property type="protein sequence ID" value="KCW79228"/>
    <property type="gene ID" value="EUGRSUZ_C00653"/>
</dbReference>
<evidence type="ECO:0000256" key="1">
    <source>
        <dbReference type="SAM" id="MobiDB-lite"/>
    </source>
</evidence>
<proteinExistence type="predicted"/>
<protein>
    <submittedName>
        <fullName evidence="2">Uncharacterized protein</fullName>
    </submittedName>
</protein>
<dbReference type="InParanoid" id="A0A059CL70"/>
<accession>A0A059CL70</accession>
<dbReference type="AlphaFoldDB" id="A0A059CL70"/>
<feature type="compositionally biased region" description="Polar residues" evidence="1">
    <location>
        <begin position="1"/>
        <end position="13"/>
    </location>
</feature>
<organism evidence="2">
    <name type="scientific">Eucalyptus grandis</name>
    <name type="common">Flooded gum</name>
    <dbReference type="NCBI Taxonomy" id="71139"/>
    <lineage>
        <taxon>Eukaryota</taxon>
        <taxon>Viridiplantae</taxon>
        <taxon>Streptophyta</taxon>
        <taxon>Embryophyta</taxon>
        <taxon>Tracheophyta</taxon>
        <taxon>Spermatophyta</taxon>
        <taxon>Magnoliopsida</taxon>
        <taxon>eudicotyledons</taxon>
        <taxon>Gunneridae</taxon>
        <taxon>Pentapetalae</taxon>
        <taxon>rosids</taxon>
        <taxon>malvids</taxon>
        <taxon>Myrtales</taxon>
        <taxon>Myrtaceae</taxon>
        <taxon>Myrtoideae</taxon>
        <taxon>Eucalypteae</taxon>
        <taxon>Eucalyptus</taxon>
    </lineage>
</organism>
<reference evidence="2" key="1">
    <citation type="submission" date="2013-07" db="EMBL/GenBank/DDBJ databases">
        <title>The genome of Eucalyptus grandis.</title>
        <authorList>
            <person name="Schmutz J."/>
            <person name="Hayes R."/>
            <person name="Myburg A."/>
            <person name="Tuskan G."/>
            <person name="Grattapaglia D."/>
            <person name="Rokhsar D.S."/>
        </authorList>
    </citation>
    <scope>NUCLEOTIDE SEQUENCE</scope>
    <source>
        <tissue evidence="2">Leaf extractions</tissue>
    </source>
</reference>
<gene>
    <name evidence="2" type="ORF">EUGRSUZ_C00653</name>
</gene>
<evidence type="ECO:0000313" key="2">
    <source>
        <dbReference type="EMBL" id="KCW79228.1"/>
    </source>
</evidence>
<dbReference type="EMBL" id="KK198755">
    <property type="protein sequence ID" value="KCW79228.1"/>
    <property type="molecule type" value="Genomic_DNA"/>
</dbReference>
<feature type="region of interest" description="Disordered" evidence="1">
    <location>
        <begin position="1"/>
        <end position="28"/>
    </location>
</feature>
<name>A0A059CL70_EUCGR</name>